<evidence type="ECO:0000313" key="15">
    <source>
        <dbReference type="EMBL" id="CAI9103601.1"/>
    </source>
</evidence>
<dbReference type="SMART" id="SM00178">
    <property type="entry name" value="SAR"/>
    <property type="match status" value="1"/>
</dbReference>
<accession>A0AAV1D6W0</accession>
<keyword evidence="3" id="KW-0813">Transport</keyword>
<comment type="similarity">
    <text evidence="2 14">Belongs to the small GTPase superfamily. Arf family.</text>
</comment>
<dbReference type="AlphaFoldDB" id="A0AAV1D6W0"/>
<evidence type="ECO:0000256" key="9">
    <source>
        <dbReference type="ARBA" id="ARBA00023134"/>
    </source>
</evidence>
<dbReference type="NCBIfam" id="TIGR00231">
    <property type="entry name" value="small_GTP"/>
    <property type="match status" value="1"/>
</dbReference>
<feature type="binding site" evidence="12">
    <location>
        <position position="70"/>
    </location>
    <ligand>
        <name>GTP</name>
        <dbReference type="ChEBI" id="CHEBI:37565"/>
    </ligand>
</feature>
<evidence type="ECO:0000256" key="4">
    <source>
        <dbReference type="ARBA" id="ARBA00022707"/>
    </source>
</evidence>
<evidence type="ECO:0000256" key="5">
    <source>
        <dbReference type="ARBA" id="ARBA00022741"/>
    </source>
</evidence>
<evidence type="ECO:0000256" key="2">
    <source>
        <dbReference type="ARBA" id="ARBA00010290"/>
    </source>
</evidence>
<keyword evidence="10" id="KW-0449">Lipoprotein</keyword>
<evidence type="ECO:0000256" key="3">
    <source>
        <dbReference type="ARBA" id="ARBA00022448"/>
    </source>
</evidence>
<evidence type="ECO:0000256" key="7">
    <source>
        <dbReference type="ARBA" id="ARBA00022927"/>
    </source>
</evidence>
<dbReference type="GO" id="GO:0016192">
    <property type="term" value="P:vesicle-mediated transport"/>
    <property type="evidence" value="ECO:0007669"/>
    <property type="project" value="UniProtKB-KW"/>
</dbReference>
<keyword evidence="5 12" id="KW-0547">Nucleotide-binding</keyword>
<dbReference type="SUPFAM" id="SSF52540">
    <property type="entry name" value="P-loop containing nucleoside triphosphate hydrolases"/>
    <property type="match status" value="1"/>
</dbReference>
<dbReference type="EMBL" id="OX459121">
    <property type="protein sequence ID" value="CAI9103601.1"/>
    <property type="molecule type" value="Genomic_DNA"/>
</dbReference>
<comment type="subcellular location">
    <subcellularLocation>
        <location evidence="1">Golgi apparatus</location>
    </subcellularLocation>
</comment>
<feature type="binding site" evidence="12">
    <location>
        <begin position="24"/>
        <end position="31"/>
    </location>
    <ligand>
        <name>GTP</name>
        <dbReference type="ChEBI" id="CHEBI:37565"/>
    </ligand>
</feature>
<dbReference type="GO" id="GO:0005794">
    <property type="term" value="C:Golgi apparatus"/>
    <property type="evidence" value="ECO:0007669"/>
    <property type="project" value="UniProtKB-SubCell"/>
</dbReference>
<dbReference type="InterPro" id="IPR006689">
    <property type="entry name" value="Small_GTPase_ARF/SAR"/>
</dbReference>
<organism evidence="15 16">
    <name type="scientific">Oldenlandia corymbosa var. corymbosa</name>
    <dbReference type="NCBI Taxonomy" id="529605"/>
    <lineage>
        <taxon>Eukaryota</taxon>
        <taxon>Viridiplantae</taxon>
        <taxon>Streptophyta</taxon>
        <taxon>Embryophyta</taxon>
        <taxon>Tracheophyta</taxon>
        <taxon>Spermatophyta</taxon>
        <taxon>Magnoliopsida</taxon>
        <taxon>eudicotyledons</taxon>
        <taxon>Gunneridae</taxon>
        <taxon>Pentapetalae</taxon>
        <taxon>asterids</taxon>
        <taxon>lamiids</taxon>
        <taxon>Gentianales</taxon>
        <taxon>Rubiaceae</taxon>
        <taxon>Rubioideae</taxon>
        <taxon>Spermacoceae</taxon>
        <taxon>Hedyotis-Oldenlandia complex</taxon>
        <taxon>Oldenlandia</taxon>
    </lineage>
</organism>
<keyword evidence="6" id="KW-0931">ER-Golgi transport</keyword>
<keyword evidence="8" id="KW-0333">Golgi apparatus</keyword>
<proteinExistence type="inferred from homology"/>
<evidence type="ECO:0000256" key="10">
    <source>
        <dbReference type="ARBA" id="ARBA00023288"/>
    </source>
</evidence>
<dbReference type="InterPro" id="IPR027417">
    <property type="entry name" value="P-loop_NTPase"/>
</dbReference>
<keyword evidence="7" id="KW-0653">Protein transport</keyword>
<dbReference type="PRINTS" id="PR00328">
    <property type="entry name" value="SAR1GTPBP"/>
</dbReference>
<evidence type="ECO:0000256" key="13">
    <source>
        <dbReference type="PIRSR" id="PIRSR606689-2"/>
    </source>
</evidence>
<evidence type="ECO:0000313" key="16">
    <source>
        <dbReference type="Proteomes" id="UP001161247"/>
    </source>
</evidence>
<keyword evidence="16" id="KW-1185">Reference proteome</keyword>
<dbReference type="Gene3D" id="3.40.50.300">
    <property type="entry name" value="P-loop containing nucleotide triphosphate hydrolases"/>
    <property type="match status" value="1"/>
</dbReference>
<dbReference type="FunFam" id="3.40.50.300:FF:003500">
    <property type="entry name" value="ADP-ribosylation factor 1"/>
    <property type="match status" value="1"/>
</dbReference>
<evidence type="ECO:0000256" key="14">
    <source>
        <dbReference type="RuleBase" id="RU003925"/>
    </source>
</evidence>
<evidence type="ECO:0000256" key="12">
    <source>
        <dbReference type="PIRSR" id="PIRSR606689-1"/>
    </source>
</evidence>
<evidence type="ECO:0000256" key="8">
    <source>
        <dbReference type="ARBA" id="ARBA00023034"/>
    </source>
</evidence>
<dbReference type="InterPro" id="IPR024156">
    <property type="entry name" value="Small_GTPase_ARF"/>
</dbReference>
<dbReference type="GO" id="GO:0003924">
    <property type="term" value="F:GTPase activity"/>
    <property type="evidence" value="ECO:0007669"/>
    <property type="project" value="InterPro"/>
</dbReference>
<gene>
    <name evidence="15" type="ORF">OLC1_LOCUS12728</name>
</gene>
<keyword evidence="4" id="KW-0519">Myristate</keyword>
<dbReference type="GO" id="GO:0016004">
    <property type="term" value="F:phospholipase activator activity"/>
    <property type="evidence" value="ECO:0007669"/>
    <property type="project" value="UniProtKB-ARBA"/>
</dbReference>
<dbReference type="Proteomes" id="UP001161247">
    <property type="component" value="Chromosome 4"/>
</dbReference>
<keyword evidence="13" id="KW-0479">Metal-binding</keyword>
<evidence type="ECO:0000256" key="6">
    <source>
        <dbReference type="ARBA" id="ARBA00022892"/>
    </source>
</evidence>
<feature type="binding site" evidence="13">
    <location>
        <position position="48"/>
    </location>
    <ligand>
        <name>Mg(2+)</name>
        <dbReference type="ChEBI" id="CHEBI:18420"/>
    </ligand>
</feature>
<name>A0AAV1D6W0_OLDCO</name>
<keyword evidence="9 12" id="KW-0342">GTP-binding</keyword>
<dbReference type="InterPro" id="IPR005225">
    <property type="entry name" value="Small_GTP-bd"/>
</dbReference>
<protein>
    <recommendedName>
        <fullName evidence="11">ADP-ribosylation factor 1</fullName>
    </recommendedName>
</protein>
<reference evidence="15" key="1">
    <citation type="submission" date="2023-03" db="EMBL/GenBank/DDBJ databases">
        <authorList>
            <person name="Julca I."/>
        </authorList>
    </citation>
    <scope>NUCLEOTIDE SEQUENCE</scope>
</reference>
<dbReference type="GO" id="GO:0046872">
    <property type="term" value="F:metal ion binding"/>
    <property type="evidence" value="ECO:0007669"/>
    <property type="project" value="UniProtKB-KW"/>
</dbReference>
<feature type="binding site" evidence="13">
    <location>
        <position position="31"/>
    </location>
    <ligand>
        <name>Mg(2+)</name>
        <dbReference type="ChEBI" id="CHEBI:18420"/>
    </ligand>
</feature>
<dbReference type="SMART" id="SM00177">
    <property type="entry name" value="ARF"/>
    <property type="match status" value="1"/>
</dbReference>
<evidence type="ECO:0000256" key="11">
    <source>
        <dbReference type="ARBA" id="ARBA00040200"/>
    </source>
</evidence>
<dbReference type="GO" id="GO:0015031">
    <property type="term" value="P:protein transport"/>
    <property type="evidence" value="ECO:0007669"/>
    <property type="project" value="UniProtKB-KW"/>
</dbReference>
<feature type="binding site" evidence="12">
    <location>
        <begin position="126"/>
        <end position="129"/>
    </location>
    <ligand>
        <name>GTP</name>
        <dbReference type="ChEBI" id="CHEBI:37565"/>
    </ligand>
</feature>
<dbReference type="PANTHER" id="PTHR11711">
    <property type="entry name" value="ADP RIBOSYLATION FACTOR-RELATED"/>
    <property type="match status" value="1"/>
</dbReference>
<keyword evidence="13" id="KW-0460">Magnesium</keyword>
<dbReference type="GO" id="GO:0005525">
    <property type="term" value="F:GTP binding"/>
    <property type="evidence" value="ECO:0007669"/>
    <property type="project" value="UniProtKB-KW"/>
</dbReference>
<sequence length="241" mass="27194">MGASLATLFDGLSTKTEVNILMVGLDCAGKTTILYRLKGREVVIDMPTVGFNLETLEYKNISFQVQDMAGQNMRPPYLKCYYQNIRGMIYVVDSNDRDRIFDARDNLKVQLEEELLRDAVLLVLANKQDLPNAMNAEEIILKLGLHSLHPRLWHVQNACGINGVGLHEGLEWLANNVSYKVAIFRFLSTKADNLFYIKSTMPESLFQCVVAGLNDSVSMILCIFSPGNWAHRYLLLSITTK</sequence>
<evidence type="ECO:0000256" key="1">
    <source>
        <dbReference type="ARBA" id="ARBA00004555"/>
    </source>
</evidence>
<dbReference type="Pfam" id="PF00025">
    <property type="entry name" value="Arf"/>
    <property type="match status" value="1"/>
</dbReference>